<keyword evidence="1" id="KW-0805">Transcription regulation</keyword>
<dbReference type="SMART" id="SM00344">
    <property type="entry name" value="HTH_ASNC"/>
    <property type="match status" value="1"/>
</dbReference>
<accession>A0A191Z0H5</accession>
<dbReference type="InterPro" id="IPR011008">
    <property type="entry name" value="Dimeric_a/b-barrel"/>
</dbReference>
<dbReference type="GO" id="GO:0043565">
    <property type="term" value="F:sequence-specific DNA binding"/>
    <property type="evidence" value="ECO:0007669"/>
    <property type="project" value="InterPro"/>
</dbReference>
<evidence type="ECO:0000256" key="3">
    <source>
        <dbReference type="ARBA" id="ARBA00023163"/>
    </source>
</evidence>
<dbReference type="SUPFAM" id="SSF54909">
    <property type="entry name" value="Dimeric alpha+beta barrel"/>
    <property type="match status" value="1"/>
</dbReference>
<dbReference type="InterPro" id="IPR019888">
    <property type="entry name" value="Tscrpt_reg_AsnC-like"/>
</dbReference>
<evidence type="ECO:0000259" key="4">
    <source>
        <dbReference type="PROSITE" id="PS50956"/>
    </source>
</evidence>
<reference evidence="5 6" key="1">
    <citation type="journal article" date="2018" name="Syst. Appl. Microbiol.">
        <title>Pseudomonas silesiensis sp. nov. strain A3T isolated from a biological pesticide sewage treatment plant and analysis of the complete genome sequence.</title>
        <authorList>
            <person name="Kaminski M.A."/>
            <person name="Furmanczyk E.M."/>
            <person name="Sobczak A."/>
            <person name="Dziembowski A."/>
            <person name="Lipinski L."/>
        </authorList>
    </citation>
    <scope>NUCLEOTIDE SEQUENCE [LARGE SCALE GENOMIC DNA]</scope>
    <source>
        <strain evidence="5 6">A3</strain>
    </source>
</reference>
<protein>
    <submittedName>
        <fullName evidence="5">AsnC family transcriptional regulator</fullName>
    </submittedName>
</protein>
<dbReference type="RefSeq" id="WP_064679913.1">
    <property type="nucleotide sequence ID" value="NZ_CP014870.1"/>
</dbReference>
<keyword evidence="2" id="KW-0238">DNA-binding</keyword>
<dbReference type="PANTHER" id="PTHR30154">
    <property type="entry name" value="LEUCINE-RESPONSIVE REGULATORY PROTEIN"/>
    <property type="match status" value="1"/>
</dbReference>
<name>A0A191Z0H5_9PSED</name>
<dbReference type="InterPro" id="IPR019887">
    <property type="entry name" value="Tscrpt_reg_AsnC/Lrp_C"/>
</dbReference>
<dbReference type="InterPro" id="IPR036388">
    <property type="entry name" value="WH-like_DNA-bd_sf"/>
</dbReference>
<dbReference type="PRINTS" id="PR00033">
    <property type="entry name" value="HTHASNC"/>
</dbReference>
<dbReference type="Pfam" id="PF01037">
    <property type="entry name" value="AsnC_trans_reg"/>
    <property type="match status" value="1"/>
</dbReference>
<organism evidence="5 6">
    <name type="scientific">Pseudomonas silesiensis</name>
    <dbReference type="NCBI Taxonomy" id="1853130"/>
    <lineage>
        <taxon>Bacteria</taxon>
        <taxon>Pseudomonadati</taxon>
        <taxon>Pseudomonadota</taxon>
        <taxon>Gammaproteobacteria</taxon>
        <taxon>Pseudomonadales</taxon>
        <taxon>Pseudomonadaceae</taxon>
        <taxon>Pseudomonas</taxon>
    </lineage>
</organism>
<dbReference type="InterPro" id="IPR036390">
    <property type="entry name" value="WH_DNA-bd_sf"/>
</dbReference>
<evidence type="ECO:0000256" key="1">
    <source>
        <dbReference type="ARBA" id="ARBA00023015"/>
    </source>
</evidence>
<dbReference type="PANTHER" id="PTHR30154:SF34">
    <property type="entry name" value="TRANSCRIPTIONAL REGULATOR AZLB"/>
    <property type="match status" value="1"/>
</dbReference>
<feature type="domain" description="HTH asnC-type" evidence="4">
    <location>
        <begin position="6"/>
        <end position="66"/>
    </location>
</feature>
<keyword evidence="6" id="KW-1185">Reference proteome</keyword>
<dbReference type="InterPro" id="IPR000485">
    <property type="entry name" value="AsnC-type_HTH_dom"/>
</dbReference>
<dbReference type="AlphaFoldDB" id="A0A191Z0H5"/>
<dbReference type="OrthoDB" id="8590699at2"/>
<dbReference type="Gene3D" id="3.30.70.920">
    <property type="match status" value="1"/>
</dbReference>
<dbReference type="SUPFAM" id="SSF46785">
    <property type="entry name" value="Winged helix' DNA-binding domain"/>
    <property type="match status" value="1"/>
</dbReference>
<gene>
    <name evidence="5" type="ORF">PMA3_26320</name>
</gene>
<dbReference type="GO" id="GO:0005829">
    <property type="term" value="C:cytosol"/>
    <property type="evidence" value="ECO:0007669"/>
    <property type="project" value="TreeGrafter"/>
</dbReference>
<evidence type="ECO:0000256" key="2">
    <source>
        <dbReference type="ARBA" id="ARBA00023125"/>
    </source>
</evidence>
<dbReference type="Gene3D" id="1.10.10.10">
    <property type="entry name" value="Winged helix-like DNA-binding domain superfamily/Winged helix DNA-binding domain"/>
    <property type="match status" value="1"/>
</dbReference>
<evidence type="ECO:0000313" key="5">
    <source>
        <dbReference type="EMBL" id="ANJ58478.1"/>
    </source>
</evidence>
<dbReference type="PROSITE" id="PS50956">
    <property type="entry name" value="HTH_ASNC_2"/>
    <property type="match status" value="1"/>
</dbReference>
<keyword evidence="3" id="KW-0804">Transcription</keyword>
<sequence>MSISTLDPLDFGIVRELQEDGRRAYREVARNLSVPEATIRVRVKRLQDQGILQILAFTDPSKLGHAKLALLFVNVEPQDHERAVDTLGRWPQVSYLSTTMGTADICVQVLCSDDDSLWALQQRVRSLPGVRDVRTMQEVKVHKIRFTLPEAERDS</sequence>
<dbReference type="GO" id="GO:0043200">
    <property type="term" value="P:response to amino acid"/>
    <property type="evidence" value="ECO:0007669"/>
    <property type="project" value="TreeGrafter"/>
</dbReference>
<evidence type="ECO:0000313" key="6">
    <source>
        <dbReference type="Proteomes" id="UP000078354"/>
    </source>
</evidence>
<dbReference type="Pfam" id="PF13404">
    <property type="entry name" value="HTH_AsnC-type"/>
    <property type="match status" value="1"/>
</dbReference>
<dbReference type="EMBL" id="CP014870">
    <property type="protein sequence ID" value="ANJ58478.1"/>
    <property type="molecule type" value="Genomic_DNA"/>
</dbReference>
<dbReference type="KEGG" id="psil:PMA3_26320"/>
<dbReference type="Proteomes" id="UP000078354">
    <property type="component" value="Chromosome"/>
</dbReference>
<proteinExistence type="predicted"/>
<dbReference type="STRING" id="1853130.PMA3_26320"/>